<protein>
    <submittedName>
        <fullName evidence="1">Uncharacterized protein</fullName>
    </submittedName>
</protein>
<organism evidence="1">
    <name type="scientific">Hanusia phi</name>
    <dbReference type="NCBI Taxonomy" id="3032"/>
    <lineage>
        <taxon>Eukaryota</taxon>
        <taxon>Cryptophyceae</taxon>
        <taxon>Pyrenomonadales</taxon>
        <taxon>Geminigeraceae</taxon>
        <taxon>Hanusia</taxon>
    </lineage>
</organism>
<accession>A0A7S0F2X3</accession>
<name>A0A7S0F2X3_9CRYP</name>
<reference evidence="1" key="1">
    <citation type="submission" date="2021-01" db="EMBL/GenBank/DDBJ databases">
        <authorList>
            <person name="Corre E."/>
            <person name="Pelletier E."/>
            <person name="Niang G."/>
            <person name="Scheremetjew M."/>
            <person name="Finn R."/>
            <person name="Kale V."/>
            <person name="Holt S."/>
            <person name="Cochrane G."/>
            <person name="Meng A."/>
            <person name="Brown T."/>
            <person name="Cohen L."/>
        </authorList>
    </citation>
    <scope>NUCLEOTIDE SEQUENCE</scope>
    <source>
        <strain evidence="1">CCMP325</strain>
    </source>
</reference>
<gene>
    <name evidence="1" type="ORF">HPHI1048_LOCUS20384</name>
</gene>
<dbReference type="AlphaFoldDB" id="A0A7S0F2X3"/>
<dbReference type="EMBL" id="HBEO01030013">
    <property type="protein sequence ID" value="CAD8502316.1"/>
    <property type="molecule type" value="Transcribed_RNA"/>
</dbReference>
<proteinExistence type="predicted"/>
<evidence type="ECO:0000313" key="1">
    <source>
        <dbReference type="EMBL" id="CAD8502316.1"/>
    </source>
</evidence>
<sequence length="156" mass="17457">MTRTAYLNLVKRPLSSSVRRNFPSNQTTVQKFGVRYFRSSFPVKADDLIGEVLEPDANRGVRINREAYQAVKGTPRSSEYSSINEQDPLGDQYGTGGNDDIFGEWGLDQDNFWPLGKCIAYVAVGLGSFGVFFQYLKYRGVKPVAAPREGVWSMEA</sequence>